<dbReference type="EMBL" id="CAIX01000122">
    <property type="protein sequence ID" value="CCI46281.1"/>
    <property type="molecule type" value="Genomic_DNA"/>
</dbReference>
<dbReference type="InParanoid" id="A0A024GHT5"/>
<feature type="compositionally biased region" description="Low complexity" evidence="2">
    <location>
        <begin position="330"/>
        <end position="350"/>
    </location>
</feature>
<accession>A0A024GHT5</accession>
<name>A0A024GHT5_9STRA</name>
<proteinExistence type="predicted"/>
<gene>
    <name evidence="3" type="ORF">BN9_072100</name>
</gene>
<feature type="region of interest" description="Disordered" evidence="2">
    <location>
        <begin position="327"/>
        <end position="354"/>
    </location>
</feature>
<reference evidence="3 4" key="1">
    <citation type="submission" date="2012-05" db="EMBL/GenBank/DDBJ databases">
        <title>Recombination and specialization in a pathogen metapopulation.</title>
        <authorList>
            <person name="Gardiner A."/>
            <person name="Kemen E."/>
            <person name="Schultz-Larsen T."/>
            <person name="MacLean D."/>
            <person name="Van Oosterhout C."/>
            <person name="Jones J.D.G."/>
        </authorList>
    </citation>
    <scope>NUCLEOTIDE SEQUENCE [LARGE SCALE GENOMIC DNA]</scope>
    <source>
        <strain evidence="3 4">Ac Nc2</strain>
    </source>
</reference>
<dbReference type="AlphaFoldDB" id="A0A024GHT5"/>
<dbReference type="OrthoDB" id="65894at2759"/>
<feature type="region of interest" description="Disordered" evidence="2">
    <location>
        <begin position="375"/>
        <end position="404"/>
    </location>
</feature>
<evidence type="ECO:0000313" key="3">
    <source>
        <dbReference type="EMBL" id="CCI46281.1"/>
    </source>
</evidence>
<protein>
    <submittedName>
        <fullName evidence="3">Uncharacterized protein</fullName>
    </submittedName>
</protein>
<keyword evidence="4" id="KW-1185">Reference proteome</keyword>
<organism evidence="3 4">
    <name type="scientific">Albugo candida</name>
    <dbReference type="NCBI Taxonomy" id="65357"/>
    <lineage>
        <taxon>Eukaryota</taxon>
        <taxon>Sar</taxon>
        <taxon>Stramenopiles</taxon>
        <taxon>Oomycota</taxon>
        <taxon>Peronosporomycetes</taxon>
        <taxon>Albuginales</taxon>
        <taxon>Albuginaceae</taxon>
        <taxon>Albugo</taxon>
    </lineage>
</organism>
<evidence type="ECO:0000313" key="4">
    <source>
        <dbReference type="Proteomes" id="UP000053237"/>
    </source>
</evidence>
<comment type="caution">
    <text evidence="3">The sequence shown here is derived from an EMBL/GenBank/DDBJ whole genome shotgun (WGS) entry which is preliminary data.</text>
</comment>
<feature type="compositionally biased region" description="Basic and acidic residues" evidence="2">
    <location>
        <begin position="20"/>
        <end position="30"/>
    </location>
</feature>
<feature type="region of interest" description="Disordered" evidence="2">
    <location>
        <begin position="1"/>
        <end position="52"/>
    </location>
</feature>
<feature type="compositionally biased region" description="Basic and acidic residues" evidence="2">
    <location>
        <begin position="38"/>
        <end position="52"/>
    </location>
</feature>
<feature type="coiled-coil region" evidence="1">
    <location>
        <begin position="131"/>
        <end position="165"/>
    </location>
</feature>
<dbReference type="Proteomes" id="UP000053237">
    <property type="component" value="Unassembled WGS sequence"/>
</dbReference>
<evidence type="ECO:0000256" key="1">
    <source>
        <dbReference type="SAM" id="Coils"/>
    </source>
</evidence>
<keyword evidence="1" id="KW-0175">Coiled coil</keyword>
<feature type="compositionally biased region" description="Basic and acidic residues" evidence="2">
    <location>
        <begin position="1"/>
        <end position="12"/>
    </location>
</feature>
<evidence type="ECO:0000256" key="2">
    <source>
        <dbReference type="SAM" id="MobiDB-lite"/>
    </source>
</evidence>
<sequence>MEIPEECDRFYEVEGNDVTDSERDHSEEAQVHGGHMMESPKEKQERKRMPKHSDIRFSLQKANSHFEFLTRVLEQIKSEQQHFMSFDSLQRNGILERNAHVDSIRNGERLLDTNEAADKDSEEDTLSKPDVEEYIREIEILRSQSSELKKENVRLQCRVEQLEASTMNFGRVRQVKMSIVDGNKVTRDESITTSPTTSLTQQADCVDDYEATLNTFDHIDQSDKKIQELWQTIKSLQVYVELYRTEKEELLRQRDDAMKSTERALEANVKLVGNANPHQKIKYLQSLKNENVLFQKKIRELEIRIRTKDCKICSVCKTQAQKYIRPEARSSVSDSAAQSQDSASQVSSQDENFGKLEKERNELFRKMWTRNKKLQAEVDQLRAKKKAMSLEQSKKMGGRINNRS</sequence>